<evidence type="ECO:0000313" key="2">
    <source>
        <dbReference type="EMBL" id="SVA14162.1"/>
    </source>
</evidence>
<dbReference type="AlphaFoldDB" id="A0A381TDC8"/>
<dbReference type="InterPro" id="IPR008972">
    <property type="entry name" value="Cupredoxin"/>
</dbReference>
<sequence length="249" mass="27072">MPIFGIAMFFAMVIGCGSSDEESLENPSSTAGDNTARFDITINSGELAGDEDIFRIKKNENVSLKFSSDTDITVHLHGYDIEKTVSPGNDQAMEFKANATGRFGITSHGTEAEHQDHGSQPAHSGTKTDPDVHAALFESETLTSGDMFSYQLPMNIENTSIPYHDHMSHGAVGSIEVSSHHGESDNVLVTVVSGEHQFHPDNVIVKPGALIEWKIDSNEKVRLTSGLPPSDHANHESEEKTLIILEVYP</sequence>
<dbReference type="SUPFAM" id="SSF49503">
    <property type="entry name" value="Cupredoxins"/>
    <property type="match status" value="1"/>
</dbReference>
<proteinExistence type="predicted"/>
<evidence type="ECO:0008006" key="3">
    <source>
        <dbReference type="Google" id="ProtNLM"/>
    </source>
</evidence>
<name>A0A381TDC8_9ZZZZ</name>
<dbReference type="Gene3D" id="2.60.40.420">
    <property type="entry name" value="Cupredoxins - blue copper proteins"/>
    <property type="match status" value="1"/>
</dbReference>
<gene>
    <name evidence="2" type="ORF">METZ01_LOCUS67016</name>
</gene>
<reference evidence="2" key="1">
    <citation type="submission" date="2018-05" db="EMBL/GenBank/DDBJ databases">
        <authorList>
            <person name="Lanie J.A."/>
            <person name="Ng W.-L."/>
            <person name="Kazmierczak K.M."/>
            <person name="Andrzejewski T.M."/>
            <person name="Davidsen T.M."/>
            <person name="Wayne K.J."/>
            <person name="Tettelin H."/>
            <person name="Glass J.I."/>
            <person name="Rusch D."/>
            <person name="Podicherti R."/>
            <person name="Tsui H.-C.T."/>
            <person name="Winkler M.E."/>
        </authorList>
    </citation>
    <scope>NUCLEOTIDE SEQUENCE</scope>
</reference>
<accession>A0A381TDC8</accession>
<dbReference type="EMBL" id="UINC01004417">
    <property type="protein sequence ID" value="SVA14162.1"/>
    <property type="molecule type" value="Genomic_DNA"/>
</dbReference>
<organism evidence="2">
    <name type="scientific">marine metagenome</name>
    <dbReference type="NCBI Taxonomy" id="408172"/>
    <lineage>
        <taxon>unclassified sequences</taxon>
        <taxon>metagenomes</taxon>
        <taxon>ecological metagenomes</taxon>
    </lineage>
</organism>
<feature type="region of interest" description="Disordered" evidence="1">
    <location>
        <begin position="109"/>
        <end position="130"/>
    </location>
</feature>
<protein>
    <recommendedName>
        <fullName evidence="3">Plastocyanin-like domain-containing protein</fullName>
    </recommendedName>
</protein>
<evidence type="ECO:0000256" key="1">
    <source>
        <dbReference type="SAM" id="MobiDB-lite"/>
    </source>
</evidence>